<evidence type="ECO:0000313" key="3">
    <source>
        <dbReference type="Proteomes" id="UP001633002"/>
    </source>
</evidence>
<evidence type="ECO:0000256" key="1">
    <source>
        <dbReference type="SAM" id="MobiDB-lite"/>
    </source>
</evidence>
<feature type="region of interest" description="Disordered" evidence="1">
    <location>
        <begin position="333"/>
        <end position="396"/>
    </location>
</feature>
<feature type="compositionally biased region" description="Basic and acidic residues" evidence="1">
    <location>
        <begin position="197"/>
        <end position="210"/>
    </location>
</feature>
<dbReference type="AlphaFoldDB" id="A0ABD3I5S7"/>
<comment type="caution">
    <text evidence="2">The sequence shown here is derived from an EMBL/GenBank/DDBJ whole genome shotgun (WGS) entry which is preliminary data.</text>
</comment>
<feature type="compositionally biased region" description="Polar residues" evidence="1">
    <location>
        <begin position="297"/>
        <end position="306"/>
    </location>
</feature>
<accession>A0ABD3I5S7</accession>
<organism evidence="2 3">
    <name type="scientific">Riccia sorocarpa</name>
    <dbReference type="NCBI Taxonomy" id="122646"/>
    <lineage>
        <taxon>Eukaryota</taxon>
        <taxon>Viridiplantae</taxon>
        <taxon>Streptophyta</taxon>
        <taxon>Embryophyta</taxon>
        <taxon>Marchantiophyta</taxon>
        <taxon>Marchantiopsida</taxon>
        <taxon>Marchantiidae</taxon>
        <taxon>Marchantiales</taxon>
        <taxon>Ricciaceae</taxon>
        <taxon>Riccia</taxon>
    </lineage>
</organism>
<feature type="region of interest" description="Disordered" evidence="1">
    <location>
        <begin position="197"/>
        <end position="318"/>
    </location>
</feature>
<evidence type="ECO:0000313" key="2">
    <source>
        <dbReference type="EMBL" id="KAL3698856.1"/>
    </source>
</evidence>
<dbReference type="EMBL" id="JBJQOH010000002">
    <property type="protein sequence ID" value="KAL3698856.1"/>
    <property type="molecule type" value="Genomic_DNA"/>
</dbReference>
<gene>
    <name evidence="2" type="ORF">R1sor_012932</name>
</gene>
<feature type="compositionally biased region" description="Polar residues" evidence="1">
    <location>
        <begin position="333"/>
        <end position="358"/>
    </location>
</feature>
<name>A0ABD3I5S7_9MARC</name>
<proteinExistence type="predicted"/>
<protein>
    <submittedName>
        <fullName evidence="2">Uncharacterized protein</fullName>
    </submittedName>
</protein>
<dbReference type="Proteomes" id="UP001633002">
    <property type="component" value="Unassembled WGS sequence"/>
</dbReference>
<sequence length="532" mass="58285">MDDRALLSFKDTDDTELIPCSGGKAVIDQTFFKARWDLGPKSIYISERTTFDSEVVNFLVRTPSAFQTPQSTRDSSQLQSTIDEAGSTTAPALSWPGISNDPTIISSFQALRQVRWKSELSRLELTVFAHQLVVQLPDRYNGNVVFELPPKRADEVHKKGALLEGISVNDTHQPDKVARTQQTIRFSKGRVLFGAELDHDRTPVTTERCKPANPAASRPADDDAEEELISKSSQRPADPAGSRQDKDEVEEEILNSYERPATAAANTDKEGVPTSNVTSQTIPATPASTDNHDNTAPVGNTPNAATSPPPGPEEIPILADNPADTFVAEAQRHTVNPVQSTPARNTRSTTSVHASRPTSVADRVTPRTTRRRTVNRETAPENSQHASRTHRTVQQQPLVVSISSDSDIEVLRIRPPTRSVPFIPHQPLPPGPTQYGLPIIEVHVDVRQWHICRTATKGAGPACFAATPGRAAPRAMCKTKLRVSGFQRLGVGVVAPTFIGKTAYMNIEQDYRFWFCPNGRCHRGPGAPQCRT</sequence>
<feature type="compositionally biased region" description="Polar residues" evidence="1">
    <location>
        <begin position="380"/>
        <end position="396"/>
    </location>
</feature>
<feature type="compositionally biased region" description="Polar residues" evidence="1">
    <location>
        <begin position="67"/>
        <end position="91"/>
    </location>
</feature>
<feature type="compositionally biased region" description="Polar residues" evidence="1">
    <location>
        <begin position="273"/>
        <end position="289"/>
    </location>
</feature>
<feature type="region of interest" description="Disordered" evidence="1">
    <location>
        <begin position="67"/>
        <end position="93"/>
    </location>
</feature>
<keyword evidence="3" id="KW-1185">Reference proteome</keyword>
<reference evidence="2 3" key="1">
    <citation type="submission" date="2024-09" db="EMBL/GenBank/DDBJ databases">
        <title>Chromosome-scale assembly of Riccia sorocarpa.</title>
        <authorList>
            <person name="Paukszto L."/>
        </authorList>
    </citation>
    <scope>NUCLEOTIDE SEQUENCE [LARGE SCALE GENOMIC DNA]</scope>
    <source>
        <strain evidence="2">LP-2024</strain>
        <tissue evidence="2">Aerial parts of the thallus</tissue>
    </source>
</reference>